<dbReference type="Gene3D" id="3.40.50.300">
    <property type="entry name" value="P-loop containing nucleotide triphosphate hydrolases"/>
    <property type="match status" value="1"/>
</dbReference>
<gene>
    <name evidence="2" type="ORF">AAEO50_06355</name>
</gene>
<evidence type="ECO:0000313" key="2">
    <source>
        <dbReference type="EMBL" id="MEL3971892.1"/>
    </source>
</evidence>
<dbReference type="InterPro" id="IPR006083">
    <property type="entry name" value="PRK/URK"/>
</dbReference>
<dbReference type="SUPFAM" id="SSF52540">
    <property type="entry name" value="P-loop containing nucleoside triphosphate hydrolases"/>
    <property type="match status" value="1"/>
</dbReference>
<organism evidence="2 3">
    <name type="scientific">Rossellomorea oryzaecorticis</name>
    <dbReference type="NCBI Taxonomy" id="1396505"/>
    <lineage>
        <taxon>Bacteria</taxon>
        <taxon>Bacillati</taxon>
        <taxon>Bacillota</taxon>
        <taxon>Bacilli</taxon>
        <taxon>Bacillales</taxon>
        <taxon>Bacillaceae</taxon>
        <taxon>Rossellomorea</taxon>
    </lineage>
</organism>
<keyword evidence="2" id="KW-0808">Transferase</keyword>
<sequence length="212" mass="25150">MSIDQVRETLLSHYRSTFPLKCRLIVGIDGLGGAGKTTFAQNLRDELNLAGCQATILHMDDCIVERHKRYGTGNEEWYEYYFLQWNIGFLQKELFQKLQQNCDSLIFPFYDHHSDTIRAKPIHLIHITIILMEGVFLQRKEWQGFFDFMIFIECPHEMRAERVLGRDVYLGDYQARLDKYIRRYWLAEEFYIQHVNPVGNADYVFKYDKGTG</sequence>
<keyword evidence="3" id="KW-1185">Reference proteome</keyword>
<evidence type="ECO:0000313" key="3">
    <source>
        <dbReference type="Proteomes" id="UP001389717"/>
    </source>
</evidence>
<protein>
    <submittedName>
        <fullName evidence="2">Kinase</fullName>
    </submittedName>
</protein>
<dbReference type="RefSeq" id="WP_341981647.1">
    <property type="nucleotide sequence ID" value="NZ_JBBYAF010000009.1"/>
</dbReference>
<dbReference type="Pfam" id="PF00485">
    <property type="entry name" value="PRK"/>
    <property type="match status" value="1"/>
</dbReference>
<dbReference type="GO" id="GO:0016301">
    <property type="term" value="F:kinase activity"/>
    <property type="evidence" value="ECO:0007669"/>
    <property type="project" value="UniProtKB-KW"/>
</dbReference>
<proteinExistence type="predicted"/>
<reference evidence="2 3" key="1">
    <citation type="submission" date="2024-04" db="EMBL/GenBank/DDBJ databases">
        <title>Bacillus oryzaecorticis sp. nov., a moderately halophilic bacterium isolated from rice husks.</title>
        <authorList>
            <person name="Zhu H.-S."/>
        </authorList>
    </citation>
    <scope>NUCLEOTIDE SEQUENCE [LARGE SCALE GENOMIC DNA]</scope>
    <source>
        <strain evidence="2 3">ZC255</strain>
    </source>
</reference>
<keyword evidence="2" id="KW-0418">Kinase</keyword>
<dbReference type="EMBL" id="JBBYAF010000009">
    <property type="protein sequence ID" value="MEL3971892.1"/>
    <property type="molecule type" value="Genomic_DNA"/>
</dbReference>
<evidence type="ECO:0000259" key="1">
    <source>
        <dbReference type="Pfam" id="PF00485"/>
    </source>
</evidence>
<comment type="caution">
    <text evidence="2">The sequence shown here is derived from an EMBL/GenBank/DDBJ whole genome shotgun (WGS) entry which is preliminary data.</text>
</comment>
<dbReference type="Proteomes" id="UP001389717">
    <property type="component" value="Unassembled WGS sequence"/>
</dbReference>
<dbReference type="InterPro" id="IPR027417">
    <property type="entry name" value="P-loop_NTPase"/>
</dbReference>
<dbReference type="NCBIfam" id="NF005807">
    <property type="entry name" value="PRK07667.1"/>
    <property type="match status" value="1"/>
</dbReference>
<accession>A0ABU9K728</accession>
<name>A0ABU9K728_9BACI</name>
<dbReference type="PANTHER" id="PTHR10285">
    <property type="entry name" value="URIDINE KINASE"/>
    <property type="match status" value="1"/>
</dbReference>
<feature type="domain" description="Phosphoribulokinase/uridine kinase" evidence="1">
    <location>
        <begin position="25"/>
        <end position="169"/>
    </location>
</feature>